<feature type="domain" description="Ketopantoate reductase C-terminal" evidence="6">
    <location>
        <begin position="176"/>
        <end position="290"/>
    </location>
</feature>
<dbReference type="InterPro" id="IPR013332">
    <property type="entry name" value="KPR_N"/>
</dbReference>
<evidence type="ECO:0000259" key="6">
    <source>
        <dbReference type="Pfam" id="PF08546"/>
    </source>
</evidence>
<evidence type="ECO:0000256" key="3">
    <source>
        <dbReference type="ARBA" id="ARBA00023002"/>
    </source>
</evidence>
<name>A0A917M0K3_9MICC</name>
<dbReference type="EC" id="1.1.1.169" evidence="4"/>
<dbReference type="Proteomes" id="UP000638848">
    <property type="component" value="Unassembled WGS sequence"/>
</dbReference>
<sequence>MRILIAGAGATGGYFGARLAQAGRDVTFLVRHRRAEQLRDGLRLIGLDGEETVPVRTVAAEELEDTYDLIVVAVKAGALATVIEQITPAVGGDTMILPFLNGMAHMGALNDRFGPERVLGGIIRVVTTVTDDGAIAQMHPIATMTLGPQSGPLTERLTRIHQELSVPGYQSELVENVVATMWHKWVFITAAGTITCLMRGSIGDILAAGGESFIRQVITETEQVAAAAGHPVTDTAHREAQGMLTEQGSAFTSSLYRDVTAGLPHEGEHLLGAFVATAAEHGVDTPLIGLALLQLRTHDHATA</sequence>
<dbReference type="FunFam" id="1.10.1040.10:FF:000017">
    <property type="entry name" value="2-dehydropantoate 2-reductase"/>
    <property type="match status" value="1"/>
</dbReference>
<accession>A0A917M0K3</accession>
<dbReference type="InterPro" id="IPR008927">
    <property type="entry name" value="6-PGluconate_DH-like_C_sf"/>
</dbReference>
<comment type="similarity">
    <text evidence="1 4">Belongs to the ketopantoate reductase family.</text>
</comment>
<dbReference type="InterPro" id="IPR003710">
    <property type="entry name" value="ApbA"/>
</dbReference>
<dbReference type="Pfam" id="PF08546">
    <property type="entry name" value="ApbA_C"/>
    <property type="match status" value="1"/>
</dbReference>
<dbReference type="SUPFAM" id="SSF48179">
    <property type="entry name" value="6-phosphogluconate dehydrogenase C-terminal domain-like"/>
    <property type="match status" value="1"/>
</dbReference>
<evidence type="ECO:0000313" key="7">
    <source>
        <dbReference type="EMBL" id="GGG71339.1"/>
    </source>
</evidence>
<dbReference type="InterPro" id="IPR051402">
    <property type="entry name" value="KPR-Related"/>
</dbReference>
<reference evidence="7" key="2">
    <citation type="submission" date="2020-09" db="EMBL/GenBank/DDBJ databases">
        <authorList>
            <person name="Sun Q."/>
            <person name="Zhou Y."/>
        </authorList>
    </citation>
    <scope>NUCLEOTIDE SEQUENCE</scope>
    <source>
        <strain evidence="7">CGMCC 1.12187</strain>
    </source>
</reference>
<dbReference type="InterPro" id="IPR013752">
    <property type="entry name" value="KPA_reductase"/>
</dbReference>
<dbReference type="NCBIfam" id="TIGR00745">
    <property type="entry name" value="apbA_panE"/>
    <property type="match status" value="1"/>
</dbReference>
<dbReference type="GO" id="GO:0005737">
    <property type="term" value="C:cytoplasm"/>
    <property type="evidence" value="ECO:0007669"/>
    <property type="project" value="TreeGrafter"/>
</dbReference>
<reference evidence="7" key="1">
    <citation type="journal article" date="2014" name="Int. J. Syst. Evol. Microbiol.">
        <title>Complete genome sequence of Corynebacterium casei LMG S-19264T (=DSM 44701T), isolated from a smear-ripened cheese.</title>
        <authorList>
            <consortium name="US DOE Joint Genome Institute (JGI-PGF)"/>
            <person name="Walter F."/>
            <person name="Albersmeier A."/>
            <person name="Kalinowski J."/>
            <person name="Ruckert C."/>
        </authorList>
    </citation>
    <scope>NUCLEOTIDE SEQUENCE</scope>
    <source>
        <strain evidence="7">CGMCC 1.12187</strain>
    </source>
</reference>
<dbReference type="Gene3D" id="1.10.1040.10">
    <property type="entry name" value="N-(1-d-carboxylethyl)-l-norvaline Dehydrogenase, domain 2"/>
    <property type="match status" value="1"/>
</dbReference>
<comment type="catalytic activity">
    <reaction evidence="4">
        <text>(R)-pantoate + NADP(+) = 2-dehydropantoate + NADPH + H(+)</text>
        <dbReference type="Rhea" id="RHEA:16233"/>
        <dbReference type="ChEBI" id="CHEBI:11561"/>
        <dbReference type="ChEBI" id="CHEBI:15378"/>
        <dbReference type="ChEBI" id="CHEBI:15980"/>
        <dbReference type="ChEBI" id="CHEBI:57783"/>
        <dbReference type="ChEBI" id="CHEBI:58349"/>
        <dbReference type="EC" id="1.1.1.169"/>
    </reaction>
</comment>
<dbReference type="AlphaFoldDB" id="A0A917M0K3"/>
<proteinExistence type="inferred from homology"/>
<comment type="function">
    <text evidence="4">Catalyzes the NADPH-dependent reduction of ketopantoate into pantoic acid.</text>
</comment>
<dbReference type="Pfam" id="PF02558">
    <property type="entry name" value="ApbA"/>
    <property type="match status" value="1"/>
</dbReference>
<comment type="caution">
    <text evidence="7">The sequence shown here is derived from an EMBL/GenBank/DDBJ whole genome shotgun (WGS) entry which is preliminary data.</text>
</comment>
<dbReference type="InterPro" id="IPR036291">
    <property type="entry name" value="NAD(P)-bd_dom_sf"/>
</dbReference>
<feature type="domain" description="Ketopantoate reductase N-terminal" evidence="5">
    <location>
        <begin position="3"/>
        <end position="148"/>
    </location>
</feature>
<evidence type="ECO:0000313" key="8">
    <source>
        <dbReference type="Proteomes" id="UP000638848"/>
    </source>
</evidence>
<dbReference type="PANTHER" id="PTHR21708:SF26">
    <property type="entry name" value="2-DEHYDROPANTOATE 2-REDUCTASE"/>
    <property type="match status" value="1"/>
</dbReference>
<dbReference type="FunFam" id="3.40.50.720:FF:000307">
    <property type="entry name" value="2-dehydropantoate 2-reductase"/>
    <property type="match status" value="1"/>
</dbReference>
<keyword evidence="3 4" id="KW-0560">Oxidoreductase</keyword>
<dbReference type="InterPro" id="IPR013328">
    <property type="entry name" value="6PGD_dom2"/>
</dbReference>
<dbReference type="PANTHER" id="PTHR21708">
    <property type="entry name" value="PROBABLE 2-DEHYDROPANTOATE 2-REDUCTASE"/>
    <property type="match status" value="1"/>
</dbReference>
<comment type="pathway">
    <text evidence="4">Cofactor biosynthesis; (R)-pantothenate biosynthesis; (R)-pantoate from 3-methyl-2-oxobutanoate: step 2/2.</text>
</comment>
<evidence type="ECO:0000256" key="1">
    <source>
        <dbReference type="ARBA" id="ARBA00007870"/>
    </source>
</evidence>
<gene>
    <name evidence="7" type="ORF">GCM10011374_40030</name>
</gene>
<protein>
    <recommendedName>
        <fullName evidence="4">2-dehydropantoate 2-reductase</fullName>
        <ecNumber evidence="4">1.1.1.169</ecNumber>
    </recommendedName>
    <alternativeName>
        <fullName evidence="4">Ketopantoate reductase</fullName>
    </alternativeName>
</protein>
<dbReference type="GO" id="GO:0008677">
    <property type="term" value="F:2-dehydropantoate 2-reductase activity"/>
    <property type="evidence" value="ECO:0007669"/>
    <property type="project" value="UniProtKB-EC"/>
</dbReference>
<keyword evidence="2 4" id="KW-0521">NADP</keyword>
<dbReference type="SUPFAM" id="SSF51735">
    <property type="entry name" value="NAD(P)-binding Rossmann-fold domains"/>
    <property type="match status" value="1"/>
</dbReference>
<organism evidence="7 8">
    <name type="scientific">Kocuria dechangensis</name>
    <dbReference type="NCBI Taxonomy" id="1176249"/>
    <lineage>
        <taxon>Bacteria</taxon>
        <taxon>Bacillati</taxon>
        <taxon>Actinomycetota</taxon>
        <taxon>Actinomycetes</taxon>
        <taxon>Micrococcales</taxon>
        <taxon>Micrococcaceae</taxon>
        <taxon>Kocuria</taxon>
    </lineage>
</organism>
<evidence type="ECO:0000256" key="2">
    <source>
        <dbReference type="ARBA" id="ARBA00022857"/>
    </source>
</evidence>
<keyword evidence="4" id="KW-0566">Pantothenate biosynthesis</keyword>
<evidence type="ECO:0000259" key="5">
    <source>
        <dbReference type="Pfam" id="PF02558"/>
    </source>
</evidence>
<dbReference type="GO" id="GO:0015940">
    <property type="term" value="P:pantothenate biosynthetic process"/>
    <property type="evidence" value="ECO:0007669"/>
    <property type="project" value="UniProtKB-KW"/>
</dbReference>
<keyword evidence="8" id="KW-1185">Reference proteome</keyword>
<dbReference type="Gene3D" id="3.40.50.720">
    <property type="entry name" value="NAD(P)-binding Rossmann-like Domain"/>
    <property type="match status" value="1"/>
</dbReference>
<evidence type="ECO:0000256" key="4">
    <source>
        <dbReference type="RuleBase" id="RU362068"/>
    </source>
</evidence>
<dbReference type="EMBL" id="BMEQ01000045">
    <property type="protein sequence ID" value="GGG71339.1"/>
    <property type="molecule type" value="Genomic_DNA"/>
</dbReference>